<dbReference type="GO" id="GO:0005524">
    <property type="term" value="F:ATP binding"/>
    <property type="evidence" value="ECO:0007669"/>
    <property type="project" value="UniProtKB-KW"/>
</dbReference>
<dbReference type="InterPro" id="IPR027417">
    <property type="entry name" value="P-loop_NTPase"/>
</dbReference>
<evidence type="ECO:0000256" key="2">
    <source>
        <dbReference type="ARBA" id="ARBA00022448"/>
    </source>
</evidence>
<evidence type="ECO:0000313" key="10">
    <source>
        <dbReference type="EMBL" id="GEN23608.1"/>
    </source>
</evidence>
<keyword evidence="11" id="KW-1185">Reference proteome</keyword>
<dbReference type="InterPro" id="IPR017871">
    <property type="entry name" value="ABC_transporter-like_CS"/>
</dbReference>
<keyword evidence="8" id="KW-1133">Transmembrane helix</keyword>
<feature type="domain" description="ABC transporter" evidence="9">
    <location>
        <begin position="38"/>
        <end position="282"/>
    </location>
</feature>
<keyword evidence="6" id="KW-1278">Translocase</keyword>
<dbReference type="SUPFAM" id="SSF52540">
    <property type="entry name" value="P-loop containing nucleoside triphosphate hydrolases"/>
    <property type="match status" value="1"/>
</dbReference>
<proteinExistence type="predicted"/>
<dbReference type="InterPro" id="IPR003439">
    <property type="entry name" value="ABC_transporter-like_ATP-bd"/>
</dbReference>
<name>A0ABQ0WE79_9GAMM</name>
<evidence type="ECO:0000256" key="8">
    <source>
        <dbReference type="SAM" id="Phobius"/>
    </source>
</evidence>
<dbReference type="PROSITE" id="PS50893">
    <property type="entry name" value="ABC_TRANSPORTER_2"/>
    <property type="match status" value="1"/>
</dbReference>
<dbReference type="EMBL" id="BJXU01000052">
    <property type="protein sequence ID" value="GEN23608.1"/>
    <property type="molecule type" value="Genomic_DNA"/>
</dbReference>
<sequence length="298" mass="32476">MAGSGELAGPVSLPGPAVSLLLVWMLLLSIGLQGIAMLEITQLVKRYGRNDPVLKGLDLTVEGNSVVSIVGASGAGKSTLLRCINRLIEPSSGSIKLNGDELSNLHGQALRQARRRIGMVFQGFNLIDRLTVMENVLAGRLGYVSFLQAWRRRFPQQDIERAFELMERVGIAQYANKRADELSGGERQRVGVVRALMQEPDILLADEPTASLDPVTSEQIMKLMHSLAHELSLPVLINIHNVAQARTYTERIVGLRHGHMIFDGSPAQFDKAALEEIYGGIEAPDETTASATAEEHHG</sequence>
<evidence type="ECO:0000256" key="7">
    <source>
        <dbReference type="ARBA" id="ARBA00023136"/>
    </source>
</evidence>
<dbReference type="CDD" id="cd03256">
    <property type="entry name" value="ABC_PhnC_transporter"/>
    <property type="match status" value="1"/>
</dbReference>
<dbReference type="PROSITE" id="PS00211">
    <property type="entry name" value="ABC_TRANSPORTER_1"/>
    <property type="match status" value="1"/>
</dbReference>
<keyword evidence="3" id="KW-1003">Cell membrane</keyword>
<dbReference type="Pfam" id="PF00005">
    <property type="entry name" value="ABC_tran"/>
    <property type="match status" value="1"/>
</dbReference>
<dbReference type="Gene3D" id="3.40.50.300">
    <property type="entry name" value="P-loop containing nucleotide triphosphate hydrolases"/>
    <property type="match status" value="1"/>
</dbReference>
<gene>
    <name evidence="10" type="primary">phnC</name>
    <name evidence="10" type="ORF">HCU01_15570</name>
</gene>
<keyword evidence="7 8" id="KW-0472">Membrane</keyword>
<evidence type="ECO:0000259" key="9">
    <source>
        <dbReference type="PROSITE" id="PS50893"/>
    </source>
</evidence>
<evidence type="ECO:0000313" key="11">
    <source>
        <dbReference type="Proteomes" id="UP000321726"/>
    </source>
</evidence>
<accession>A0ABQ0WE79</accession>
<feature type="transmembrane region" description="Helical" evidence="8">
    <location>
        <begin position="20"/>
        <end position="40"/>
    </location>
</feature>
<dbReference type="PANTHER" id="PTHR43166">
    <property type="entry name" value="AMINO ACID IMPORT ATP-BINDING PROTEIN"/>
    <property type="match status" value="1"/>
</dbReference>
<dbReference type="PANTHER" id="PTHR43166:SF6">
    <property type="entry name" value="PHOSPHONATES IMPORT ATP-BINDING PROTEIN PHNC"/>
    <property type="match status" value="1"/>
</dbReference>
<evidence type="ECO:0000256" key="3">
    <source>
        <dbReference type="ARBA" id="ARBA00022475"/>
    </source>
</evidence>
<keyword evidence="5 10" id="KW-0067">ATP-binding</keyword>
<keyword evidence="2" id="KW-0813">Transport</keyword>
<dbReference type="InterPro" id="IPR012693">
    <property type="entry name" value="ABC_transpr_PhnC"/>
</dbReference>
<comment type="caution">
    <text evidence="10">The sequence shown here is derived from an EMBL/GenBank/DDBJ whole genome shotgun (WGS) entry which is preliminary data.</text>
</comment>
<dbReference type="InterPro" id="IPR003593">
    <property type="entry name" value="AAA+_ATPase"/>
</dbReference>
<dbReference type="InterPro" id="IPR050086">
    <property type="entry name" value="MetN_ABC_transporter-like"/>
</dbReference>
<evidence type="ECO:0000256" key="4">
    <source>
        <dbReference type="ARBA" id="ARBA00022741"/>
    </source>
</evidence>
<organism evidence="10 11">
    <name type="scientific">Halomonas cupida</name>
    <dbReference type="NCBI Taxonomy" id="44933"/>
    <lineage>
        <taxon>Bacteria</taxon>
        <taxon>Pseudomonadati</taxon>
        <taxon>Pseudomonadota</taxon>
        <taxon>Gammaproteobacteria</taxon>
        <taxon>Oceanospirillales</taxon>
        <taxon>Halomonadaceae</taxon>
        <taxon>Halomonas</taxon>
    </lineage>
</organism>
<protein>
    <submittedName>
        <fullName evidence="10">Phosphonates import ATP-binding protein PhnC</fullName>
    </submittedName>
</protein>
<keyword evidence="8" id="KW-0812">Transmembrane</keyword>
<dbReference type="SMART" id="SM00382">
    <property type="entry name" value="AAA"/>
    <property type="match status" value="1"/>
</dbReference>
<dbReference type="Proteomes" id="UP000321726">
    <property type="component" value="Unassembled WGS sequence"/>
</dbReference>
<evidence type="ECO:0000256" key="6">
    <source>
        <dbReference type="ARBA" id="ARBA00022967"/>
    </source>
</evidence>
<reference evidence="10 11" key="1">
    <citation type="submission" date="2019-07" db="EMBL/GenBank/DDBJ databases">
        <title>Whole genome shotgun sequence of Halomonas cupida NBRC 102219.</title>
        <authorList>
            <person name="Hosoyama A."/>
            <person name="Uohara A."/>
            <person name="Ohji S."/>
            <person name="Ichikawa N."/>
        </authorList>
    </citation>
    <scope>NUCLEOTIDE SEQUENCE [LARGE SCALE GENOMIC DNA]</scope>
    <source>
        <strain evidence="10 11">NBRC 102219</strain>
    </source>
</reference>
<evidence type="ECO:0000256" key="5">
    <source>
        <dbReference type="ARBA" id="ARBA00022840"/>
    </source>
</evidence>
<evidence type="ECO:0000256" key="1">
    <source>
        <dbReference type="ARBA" id="ARBA00004417"/>
    </source>
</evidence>
<keyword evidence="4" id="KW-0547">Nucleotide-binding</keyword>
<dbReference type="NCBIfam" id="TIGR02315">
    <property type="entry name" value="ABC_phnC"/>
    <property type="match status" value="1"/>
</dbReference>
<comment type="subcellular location">
    <subcellularLocation>
        <location evidence="1">Cell inner membrane</location>
        <topology evidence="1">Peripheral membrane protein</topology>
    </subcellularLocation>
</comment>